<dbReference type="InterPro" id="IPR020846">
    <property type="entry name" value="MFS_dom"/>
</dbReference>
<comment type="subcellular location">
    <subcellularLocation>
        <location evidence="1">Cell membrane</location>
        <topology evidence="1">Multi-pass membrane protein</topology>
    </subcellularLocation>
</comment>
<name>A0A3A4K124_9NOCA</name>
<evidence type="ECO:0000313" key="9">
    <source>
        <dbReference type="Proteomes" id="UP000266677"/>
    </source>
</evidence>
<evidence type="ECO:0000256" key="4">
    <source>
        <dbReference type="ARBA" id="ARBA00022989"/>
    </source>
</evidence>
<feature type="transmembrane region" description="Helical" evidence="6">
    <location>
        <begin position="98"/>
        <end position="116"/>
    </location>
</feature>
<feature type="transmembrane region" description="Helical" evidence="6">
    <location>
        <begin position="71"/>
        <end position="92"/>
    </location>
</feature>
<sequence>MFVLAVLMFCVFSVTTGEFVVAGILPDVAGDLDIPVGAAGLLVTAYAIGMIIGGPVLTAITAALNRKRLMLALLAFAGIGNLVSACAPGYGWLLAARVVTALVTSTFFAQAVVVAVRSAPPDRTATTVARLAFGMNLAMILGAPLGTAIGHQWGWRATFAAVGLGCLLGTALIAMLVATPPDEQRGSAIAELRVLLRRPVLLALALTAIGNVGVLMVFTYLAPLLTDLAGHPQNRLPILMLGYGIGATLGNLLGGTLYDRNPRLWQPALLALLALTLAAAWLLARTPLPAAAAVILIGILGFAIIPGMQAGVLRSATEAPTLSMAVNASAYQVAAACAGLAGGLVADSATGPRPIYLIAAALTACGVLLTVLSAATRTEPEKVAAH</sequence>
<dbReference type="PANTHER" id="PTHR43124:SF3">
    <property type="entry name" value="CHLORAMPHENICOL EFFLUX PUMP RV0191"/>
    <property type="match status" value="1"/>
</dbReference>
<dbReference type="PANTHER" id="PTHR43124">
    <property type="entry name" value="PURINE EFFLUX PUMP PBUE"/>
    <property type="match status" value="1"/>
</dbReference>
<dbReference type="InterPro" id="IPR036259">
    <property type="entry name" value="MFS_trans_sf"/>
</dbReference>
<feature type="transmembrane region" description="Helical" evidence="6">
    <location>
        <begin position="155"/>
        <end position="179"/>
    </location>
</feature>
<evidence type="ECO:0000313" key="8">
    <source>
        <dbReference type="EMBL" id="RJO77943.1"/>
    </source>
</evidence>
<feature type="transmembrane region" description="Helical" evidence="6">
    <location>
        <begin position="128"/>
        <end position="149"/>
    </location>
</feature>
<feature type="transmembrane region" description="Helical" evidence="6">
    <location>
        <begin position="236"/>
        <end position="257"/>
    </location>
</feature>
<dbReference type="OrthoDB" id="9814237at2"/>
<dbReference type="RefSeq" id="WP_120038920.1">
    <property type="nucleotide sequence ID" value="NZ_QZFU01000014.1"/>
</dbReference>
<dbReference type="Pfam" id="PF07690">
    <property type="entry name" value="MFS_1"/>
    <property type="match status" value="1"/>
</dbReference>
<keyword evidence="4 6" id="KW-1133">Transmembrane helix</keyword>
<comment type="caution">
    <text evidence="8">The sequence shown here is derived from an EMBL/GenBank/DDBJ whole genome shotgun (WGS) entry which is preliminary data.</text>
</comment>
<keyword evidence="9" id="KW-1185">Reference proteome</keyword>
<dbReference type="GO" id="GO:0022857">
    <property type="term" value="F:transmembrane transporter activity"/>
    <property type="evidence" value="ECO:0007669"/>
    <property type="project" value="InterPro"/>
</dbReference>
<accession>A0A3A4K124</accession>
<evidence type="ECO:0000259" key="7">
    <source>
        <dbReference type="PROSITE" id="PS50850"/>
    </source>
</evidence>
<evidence type="ECO:0000256" key="6">
    <source>
        <dbReference type="SAM" id="Phobius"/>
    </source>
</evidence>
<reference evidence="8 9" key="1">
    <citation type="submission" date="2018-09" db="EMBL/GenBank/DDBJ databases">
        <title>YIM PH21274 draft genome.</title>
        <authorList>
            <person name="Miao C."/>
        </authorList>
    </citation>
    <scope>NUCLEOTIDE SEQUENCE [LARGE SCALE GENOMIC DNA]</scope>
    <source>
        <strain evidence="8 9">YIM PH 21724</strain>
    </source>
</reference>
<feature type="transmembrane region" description="Helical" evidence="6">
    <location>
        <begin position="290"/>
        <end position="313"/>
    </location>
</feature>
<dbReference type="AlphaFoldDB" id="A0A3A4K124"/>
<keyword evidence="3 6" id="KW-0812">Transmembrane</keyword>
<dbReference type="Proteomes" id="UP000266677">
    <property type="component" value="Unassembled WGS sequence"/>
</dbReference>
<evidence type="ECO:0000256" key="3">
    <source>
        <dbReference type="ARBA" id="ARBA00022692"/>
    </source>
</evidence>
<dbReference type="GO" id="GO:0005886">
    <property type="term" value="C:plasma membrane"/>
    <property type="evidence" value="ECO:0007669"/>
    <property type="project" value="UniProtKB-SubCell"/>
</dbReference>
<evidence type="ECO:0000256" key="1">
    <source>
        <dbReference type="ARBA" id="ARBA00004651"/>
    </source>
</evidence>
<dbReference type="InterPro" id="IPR011701">
    <property type="entry name" value="MFS"/>
</dbReference>
<feature type="transmembrane region" description="Helical" evidence="6">
    <location>
        <begin position="355"/>
        <end position="375"/>
    </location>
</feature>
<keyword evidence="2" id="KW-1003">Cell membrane</keyword>
<feature type="transmembrane region" description="Helical" evidence="6">
    <location>
        <begin position="200"/>
        <end position="224"/>
    </location>
</feature>
<evidence type="ECO:0000256" key="5">
    <source>
        <dbReference type="ARBA" id="ARBA00023136"/>
    </source>
</evidence>
<proteinExistence type="predicted"/>
<feature type="transmembrane region" description="Helical" evidence="6">
    <location>
        <begin position="264"/>
        <end position="284"/>
    </location>
</feature>
<dbReference type="EMBL" id="QZFU01000014">
    <property type="protein sequence ID" value="RJO77943.1"/>
    <property type="molecule type" value="Genomic_DNA"/>
</dbReference>
<feature type="domain" description="Major facilitator superfamily (MFS) profile" evidence="7">
    <location>
        <begin position="3"/>
        <end position="378"/>
    </location>
</feature>
<dbReference type="CDD" id="cd17324">
    <property type="entry name" value="MFS_NepI_like"/>
    <property type="match status" value="1"/>
</dbReference>
<keyword evidence="5 6" id="KW-0472">Membrane</keyword>
<dbReference type="PROSITE" id="PS50850">
    <property type="entry name" value="MFS"/>
    <property type="match status" value="1"/>
</dbReference>
<organism evidence="8 9">
    <name type="scientific">Nocardia panacis</name>
    <dbReference type="NCBI Taxonomy" id="2340916"/>
    <lineage>
        <taxon>Bacteria</taxon>
        <taxon>Bacillati</taxon>
        <taxon>Actinomycetota</taxon>
        <taxon>Actinomycetes</taxon>
        <taxon>Mycobacteriales</taxon>
        <taxon>Nocardiaceae</taxon>
        <taxon>Nocardia</taxon>
    </lineage>
</organism>
<feature type="transmembrane region" description="Helical" evidence="6">
    <location>
        <begin position="38"/>
        <end position="64"/>
    </location>
</feature>
<protein>
    <submittedName>
        <fullName evidence="8">MFS transporter</fullName>
    </submittedName>
</protein>
<evidence type="ECO:0000256" key="2">
    <source>
        <dbReference type="ARBA" id="ARBA00022475"/>
    </source>
</evidence>
<dbReference type="InterPro" id="IPR050189">
    <property type="entry name" value="MFS_Efflux_Transporters"/>
</dbReference>
<feature type="transmembrane region" description="Helical" evidence="6">
    <location>
        <begin position="325"/>
        <end position="343"/>
    </location>
</feature>
<dbReference type="Gene3D" id="1.20.1250.20">
    <property type="entry name" value="MFS general substrate transporter like domains"/>
    <property type="match status" value="1"/>
</dbReference>
<dbReference type="SUPFAM" id="SSF103473">
    <property type="entry name" value="MFS general substrate transporter"/>
    <property type="match status" value="1"/>
</dbReference>
<gene>
    <name evidence="8" type="ORF">D5S18_06610</name>
</gene>